<organism evidence="2 3">
    <name type="scientific">Suttonella ornithocola</name>
    <dbReference type="NCBI Taxonomy" id="279832"/>
    <lineage>
        <taxon>Bacteria</taxon>
        <taxon>Pseudomonadati</taxon>
        <taxon>Pseudomonadota</taxon>
        <taxon>Gammaproteobacteria</taxon>
        <taxon>Cardiobacteriales</taxon>
        <taxon>Cardiobacteriaceae</taxon>
        <taxon>Suttonella</taxon>
    </lineage>
</organism>
<reference evidence="2 3" key="1">
    <citation type="submission" date="2018-06" db="EMBL/GenBank/DDBJ databases">
        <authorList>
            <consortium name="Pathogen Informatics"/>
            <person name="Doyle S."/>
        </authorList>
    </citation>
    <scope>NUCLEOTIDE SEQUENCE [LARGE SCALE GENOMIC DNA]</scope>
    <source>
        <strain evidence="2 3">NCTC13337</strain>
    </source>
</reference>
<evidence type="ECO:0008006" key="4">
    <source>
        <dbReference type="Google" id="ProtNLM"/>
    </source>
</evidence>
<feature type="transmembrane region" description="Helical" evidence="1">
    <location>
        <begin position="104"/>
        <end position="131"/>
    </location>
</feature>
<keyword evidence="1" id="KW-0812">Transmembrane</keyword>
<feature type="transmembrane region" description="Helical" evidence="1">
    <location>
        <begin position="57"/>
        <end position="83"/>
    </location>
</feature>
<gene>
    <name evidence="2" type="ORF">NCTC13337_00006</name>
</gene>
<dbReference type="RefSeq" id="WP_072576822.1">
    <property type="nucleotide sequence ID" value="NZ_LWHB01000106.1"/>
</dbReference>
<dbReference type="OrthoDB" id="7068658at2"/>
<name>A0A380MLR6_9GAMM</name>
<feature type="transmembrane region" description="Helical" evidence="1">
    <location>
        <begin position="226"/>
        <end position="243"/>
    </location>
</feature>
<feature type="transmembrane region" description="Helical" evidence="1">
    <location>
        <begin position="143"/>
        <end position="170"/>
    </location>
</feature>
<keyword evidence="1" id="KW-1133">Transmembrane helix</keyword>
<accession>A0A380MLR6</accession>
<feature type="transmembrane region" description="Helical" evidence="1">
    <location>
        <begin position="12"/>
        <end position="37"/>
    </location>
</feature>
<evidence type="ECO:0000256" key="1">
    <source>
        <dbReference type="SAM" id="Phobius"/>
    </source>
</evidence>
<sequence length="248" mass="28854">MMHKKNLLYKEYYLQASLLSLGMLTLIWTIFALYFLAAFQEYQHLAPQLAQLENRRGATQMLLLPVNQLVIWIIITWSVFFAARTISQEYQWQTITLYPKYLGGFFYQIIFKIIVLIIILTTLIISFWFGVAWLSQGTQFDNGLLIGFLASQILTIAYAIGLSLTISIILKQNTSASMCCAIIWLLWWLLPLLFNSPASLVAMLQWLSPFAHNDLLMQGQFTLQTLIFIILHIIFFLSLIYYYQQENH</sequence>
<evidence type="ECO:0000313" key="3">
    <source>
        <dbReference type="Proteomes" id="UP000254601"/>
    </source>
</evidence>
<evidence type="ECO:0000313" key="2">
    <source>
        <dbReference type="EMBL" id="SUO92996.1"/>
    </source>
</evidence>
<keyword evidence="1" id="KW-0472">Membrane</keyword>
<proteinExistence type="predicted"/>
<dbReference type="Proteomes" id="UP000254601">
    <property type="component" value="Unassembled WGS sequence"/>
</dbReference>
<dbReference type="EMBL" id="UHIC01000001">
    <property type="protein sequence ID" value="SUO92996.1"/>
    <property type="molecule type" value="Genomic_DNA"/>
</dbReference>
<protein>
    <recommendedName>
        <fullName evidence="4">ABC-2 family transporter protein</fullName>
    </recommendedName>
</protein>
<feature type="transmembrane region" description="Helical" evidence="1">
    <location>
        <begin position="182"/>
        <end position="206"/>
    </location>
</feature>
<dbReference type="AlphaFoldDB" id="A0A380MLR6"/>
<keyword evidence="3" id="KW-1185">Reference proteome</keyword>